<comment type="similarity">
    <text evidence="1">Belongs to the UPF0751 family.</text>
</comment>
<dbReference type="InterPro" id="IPR016772">
    <property type="entry name" value="UCP020408"/>
</dbReference>
<dbReference type="Pfam" id="PF10087">
    <property type="entry name" value="DUF2325"/>
    <property type="match status" value="1"/>
</dbReference>
<reference evidence="2" key="1">
    <citation type="submission" date="2020-10" db="EMBL/GenBank/DDBJ databases">
        <authorList>
            <person name="Gilroy R."/>
        </authorList>
    </citation>
    <scope>NUCLEOTIDE SEQUENCE</scope>
    <source>
        <strain evidence="2">ChiW13-3771</strain>
    </source>
</reference>
<organism evidence="2 3">
    <name type="scientific">Candidatus Fimimorpha faecalis</name>
    <dbReference type="NCBI Taxonomy" id="2840824"/>
    <lineage>
        <taxon>Bacteria</taxon>
        <taxon>Bacillati</taxon>
        <taxon>Bacillota</taxon>
        <taxon>Clostridia</taxon>
        <taxon>Eubacteriales</taxon>
        <taxon>Candidatus Fimimorpha</taxon>
    </lineage>
</organism>
<protein>
    <submittedName>
        <fullName evidence="2">DUF2325 domain-containing protein</fullName>
    </submittedName>
</protein>
<comment type="caution">
    <text evidence="2">The sequence shown here is derived from an EMBL/GenBank/DDBJ whole genome shotgun (WGS) entry which is preliminary data.</text>
</comment>
<evidence type="ECO:0000256" key="1">
    <source>
        <dbReference type="ARBA" id="ARBA00007189"/>
    </source>
</evidence>
<gene>
    <name evidence="2" type="ORF">IAC96_06585</name>
</gene>
<dbReference type="EMBL" id="DVHN01000072">
    <property type="protein sequence ID" value="HIR88604.1"/>
    <property type="molecule type" value="Genomic_DNA"/>
</dbReference>
<name>A0A9D1JD31_9FIRM</name>
<reference evidence="2" key="2">
    <citation type="journal article" date="2021" name="PeerJ">
        <title>Extensive microbial diversity within the chicken gut microbiome revealed by metagenomics and culture.</title>
        <authorList>
            <person name="Gilroy R."/>
            <person name="Ravi A."/>
            <person name="Getino M."/>
            <person name="Pursley I."/>
            <person name="Horton D.L."/>
            <person name="Alikhan N.F."/>
            <person name="Baker D."/>
            <person name="Gharbi K."/>
            <person name="Hall N."/>
            <person name="Watson M."/>
            <person name="Adriaenssens E.M."/>
            <person name="Foster-Nyarko E."/>
            <person name="Jarju S."/>
            <person name="Secka A."/>
            <person name="Antonio M."/>
            <person name="Oren A."/>
            <person name="Chaudhuri R.R."/>
            <person name="La Ragione R."/>
            <person name="Hildebrand F."/>
            <person name="Pallen M.J."/>
        </authorList>
    </citation>
    <scope>NUCLEOTIDE SEQUENCE</scope>
    <source>
        <strain evidence="2">ChiW13-3771</strain>
    </source>
</reference>
<dbReference type="AlphaFoldDB" id="A0A9D1JD31"/>
<dbReference type="Proteomes" id="UP000824201">
    <property type="component" value="Unassembled WGS sequence"/>
</dbReference>
<evidence type="ECO:0000313" key="2">
    <source>
        <dbReference type="EMBL" id="HIR88604.1"/>
    </source>
</evidence>
<evidence type="ECO:0000313" key="3">
    <source>
        <dbReference type="Proteomes" id="UP000824201"/>
    </source>
</evidence>
<proteinExistence type="inferred from homology"/>
<sequence length="96" mass="10327">MSVVIIGGNECMVCQYQKICKEYGCKAKIFVKEKGGIKKKLGNPDLLVLFTGTASHKMVISASQEAKRNQIPIARVSTSSATALQNALCEFCAKTG</sequence>
<accession>A0A9D1JD31</accession>